<name>A0A9Q1GHD6_9CARY</name>
<dbReference type="Pfam" id="PF13966">
    <property type="entry name" value="zf-RVT"/>
    <property type="match status" value="1"/>
</dbReference>
<accession>A0A9Q1GHD6</accession>
<organism evidence="2 3">
    <name type="scientific">Carnegiea gigantea</name>
    <dbReference type="NCBI Taxonomy" id="171969"/>
    <lineage>
        <taxon>Eukaryota</taxon>
        <taxon>Viridiplantae</taxon>
        <taxon>Streptophyta</taxon>
        <taxon>Embryophyta</taxon>
        <taxon>Tracheophyta</taxon>
        <taxon>Spermatophyta</taxon>
        <taxon>Magnoliopsida</taxon>
        <taxon>eudicotyledons</taxon>
        <taxon>Gunneridae</taxon>
        <taxon>Pentapetalae</taxon>
        <taxon>Caryophyllales</taxon>
        <taxon>Cactineae</taxon>
        <taxon>Cactaceae</taxon>
        <taxon>Cactoideae</taxon>
        <taxon>Echinocereeae</taxon>
        <taxon>Carnegiea</taxon>
    </lineage>
</organism>
<dbReference type="InterPro" id="IPR020568">
    <property type="entry name" value="Ribosomal_Su5_D2-typ_SF"/>
</dbReference>
<evidence type="ECO:0000313" key="3">
    <source>
        <dbReference type="Proteomes" id="UP001153076"/>
    </source>
</evidence>
<dbReference type="InterPro" id="IPR026960">
    <property type="entry name" value="RVT-Znf"/>
</dbReference>
<dbReference type="Gene3D" id="3.30.230.10">
    <property type="match status" value="1"/>
</dbReference>
<evidence type="ECO:0000313" key="2">
    <source>
        <dbReference type="EMBL" id="KAJ8419444.1"/>
    </source>
</evidence>
<dbReference type="EMBL" id="JAKOGI010005138">
    <property type="protein sequence ID" value="KAJ8419444.1"/>
    <property type="molecule type" value="Genomic_DNA"/>
</dbReference>
<keyword evidence="3" id="KW-1185">Reference proteome</keyword>
<feature type="domain" description="Reverse transcriptase zinc-binding" evidence="1">
    <location>
        <begin position="16"/>
        <end position="93"/>
    </location>
</feature>
<dbReference type="InterPro" id="IPR014721">
    <property type="entry name" value="Ribsml_uS5_D2-typ_fold_subgr"/>
</dbReference>
<evidence type="ECO:0000259" key="1">
    <source>
        <dbReference type="Pfam" id="PF13966"/>
    </source>
</evidence>
<gene>
    <name evidence="2" type="ORF">Cgig2_014345</name>
</gene>
<proteinExistence type="predicted"/>
<sequence>MKSAYLLIQTPKKSKLATCSIKEMKALWARLWRLNLPPKIKLFVGRAANRALPANKVLASRVSGLHCRCEVCVRCEELDVHALFGYTLARIVWGNTMFDRELWEAEFRSILEAFTVAKQKLGFDRAVSPGELRIATMAALISFLTSSFSSLSFSSSVNPRSQRFSFAYAKPLSPSKSAGVKRLVVTASSAAAAPAEVETKDLQKYVKSRLPGGFAAQTIIATGRRKCAIARVVLQEGTGKFFINYRDAKVKCSWFLRISFRFC</sequence>
<dbReference type="Proteomes" id="UP001153076">
    <property type="component" value="Unassembled WGS sequence"/>
</dbReference>
<reference evidence="2" key="1">
    <citation type="submission" date="2022-04" db="EMBL/GenBank/DDBJ databases">
        <title>Carnegiea gigantea Genome sequencing and assembly v2.</title>
        <authorList>
            <person name="Copetti D."/>
            <person name="Sanderson M.J."/>
            <person name="Burquez A."/>
            <person name="Wojciechowski M.F."/>
        </authorList>
    </citation>
    <scope>NUCLEOTIDE SEQUENCE</scope>
    <source>
        <strain evidence="2">SGP5-SGP5p</strain>
        <tissue evidence="2">Aerial part</tissue>
    </source>
</reference>
<protein>
    <recommendedName>
        <fullName evidence="1">Reverse transcriptase zinc-binding domain-containing protein</fullName>
    </recommendedName>
</protein>
<dbReference type="SUPFAM" id="SSF54211">
    <property type="entry name" value="Ribosomal protein S5 domain 2-like"/>
    <property type="match status" value="1"/>
</dbReference>
<dbReference type="OrthoDB" id="10254627at2759"/>
<dbReference type="AlphaFoldDB" id="A0A9Q1GHD6"/>
<comment type="caution">
    <text evidence="2">The sequence shown here is derived from an EMBL/GenBank/DDBJ whole genome shotgun (WGS) entry which is preliminary data.</text>
</comment>